<dbReference type="PANTHER" id="PTHR43366:SF1">
    <property type="entry name" value="PYRUVATE SYNTHASE SUBUNIT PORC"/>
    <property type="match status" value="1"/>
</dbReference>
<dbReference type="InterPro" id="IPR011894">
    <property type="entry name" value="PorC_KorC"/>
</dbReference>
<name>A0A2G9ZM66_9BACT</name>
<feature type="domain" description="Pyruvate/ketoisovalerate oxidoreductase catalytic" evidence="2">
    <location>
        <begin position="10"/>
        <end position="178"/>
    </location>
</feature>
<dbReference type="PANTHER" id="PTHR43366">
    <property type="entry name" value="PYRUVATE SYNTHASE SUBUNIT PORC"/>
    <property type="match status" value="1"/>
</dbReference>
<proteinExistence type="predicted"/>
<dbReference type="InterPro" id="IPR002869">
    <property type="entry name" value="Pyrv_flavodox_OxRed_cen"/>
</dbReference>
<dbReference type="AlphaFoldDB" id="A0A2G9ZM66"/>
<dbReference type="Pfam" id="PF01558">
    <property type="entry name" value="POR"/>
    <property type="match status" value="1"/>
</dbReference>
<protein>
    <submittedName>
        <fullName evidence="3">Pyruvate ferredoxin oxidoreductase</fullName>
        <ecNumber evidence="3">1.2.7.1</ecNumber>
        <ecNumber evidence="3">1.2.7.7</ecNumber>
    </submittedName>
</protein>
<reference evidence="3 4" key="1">
    <citation type="submission" date="2017-09" db="EMBL/GenBank/DDBJ databases">
        <title>Depth-based differentiation of microbial function through sediment-hosted aquifers and enrichment of novel symbionts in the deep terrestrial subsurface.</title>
        <authorList>
            <person name="Probst A.J."/>
            <person name="Ladd B."/>
            <person name="Jarett J.K."/>
            <person name="Geller-Mcgrath D.E."/>
            <person name="Sieber C.M."/>
            <person name="Emerson J.B."/>
            <person name="Anantharaman K."/>
            <person name="Thomas B.C."/>
            <person name="Malmstrom R."/>
            <person name="Stieglmeier M."/>
            <person name="Klingl A."/>
            <person name="Woyke T."/>
            <person name="Ryan C.M."/>
            <person name="Banfield J.F."/>
        </authorList>
    </citation>
    <scope>NUCLEOTIDE SEQUENCE [LARGE SCALE GENOMIC DNA]</scope>
    <source>
        <strain evidence="3">CG23_combo_of_CG06-09_8_20_14_all_49_15</strain>
    </source>
</reference>
<evidence type="ECO:0000256" key="1">
    <source>
        <dbReference type="ARBA" id="ARBA00023002"/>
    </source>
</evidence>
<dbReference type="Gene3D" id="3.40.920.10">
    <property type="entry name" value="Pyruvate-ferredoxin oxidoreductase, PFOR, domain III"/>
    <property type="match status" value="1"/>
</dbReference>
<dbReference type="GO" id="GO:0019164">
    <property type="term" value="F:pyruvate synthase activity"/>
    <property type="evidence" value="ECO:0007669"/>
    <property type="project" value="UniProtKB-EC"/>
</dbReference>
<evidence type="ECO:0000313" key="3">
    <source>
        <dbReference type="EMBL" id="PIP33438.1"/>
    </source>
</evidence>
<dbReference type="EC" id="1.2.7.7" evidence="3"/>
<dbReference type="InterPro" id="IPR019752">
    <property type="entry name" value="Pyrv/ketoisovalerate_OxRed_cat"/>
</dbReference>
<dbReference type="NCBIfam" id="NF006321">
    <property type="entry name" value="PRK08534.1"/>
    <property type="match status" value="1"/>
</dbReference>
<accession>A0A2G9ZM66</accession>
<dbReference type="SUPFAM" id="SSF53323">
    <property type="entry name" value="Pyruvate-ferredoxin oxidoreductase, PFOR, domain III"/>
    <property type="match status" value="1"/>
</dbReference>
<dbReference type="Proteomes" id="UP000230729">
    <property type="component" value="Unassembled WGS sequence"/>
</dbReference>
<sequence>MKQIRLHGRGGQGVVTAAELIAIAAFLDGREAQAFPSFGVERTGAPIEAFARISDTPIRTREHVYQPDVIIVQDATLLDAVDIAHGAHKNTLVIINTAKPPAAIKLPVPEKNIFTVDATKIALEIIGKNLMNTVILGAFAKATGLVSLAALKKAVMEKFSDKGPEITDKNLKAIEQAFKL</sequence>
<evidence type="ECO:0000313" key="4">
    <source>
        <dbReference type="Proteomes" id="UP000230729"/>
    </source>
</evidence>
<comment type="caution">
    <text evidence="3">The sequence shown here is derived from an EMBL/GenBank/DDBJ whole genome shotgun (WGS) entry which is preliminary data.</text>
</comment>
<evidence type="ECO:0000259" key="2">
    <source>
        <dbReference type="Pfam" id="PF01558"/>
    </source>
</evidence>
<keyword evidence="1 3" id="KW-0560">Oxidoreductase</keyword>
<keyword evidence="3" id="KW-0670">Pyruvate</keyword>
<dbReference type="EC" id="1.2.7.1" evidence="3"/>
<dbReference type="GO" id="GO:0043807">
    <property type="term" value="F:3-methyl-2-oxobutanoate dehydrogenase (ferredoxin) activity"/>
    <property type="evidence" value="ECO:0007669"/>
    <property type="project" value="UniProtKB-EC"/>
</dbReference>
<dbReference type="EMBL" id="PCSD01000102">
    <property type="protein sequence ID" value="PIP33438.1"/>
    <property type="molecule type" value="Genomic_DNA"/>
</dbReference>
<dbReference type="InterPro" id="IPR051626">
    <property type="entry name" value="Oxidoreductase_gamma_subunit"/>
</dbReference>
<organism evidence="3 4">
    <name type="scientific">Candidatus Falkowbacteria bacterium CG23_combo_of_CG06-09_8_20_14_all_49_15</name>
    <dbReference type="NCBI Taxonomy" id="1974572"/>
    <lineage>
        <taxon>Bacteria</taxon>
        <taxon>Candidatus Falkowiibacteriota</taxon>
    </lineage>
</organism>
<dbReference type="NCBIfam" id="TIGR02175">
    <property type="entry name" value="PorC_KorC"/>
    <property type="match status" value="1"/>
</dbReference>
<gene>
    <name evidence="3" type="ORF">COX22_04370</name>
</gene>